<dbReference type="GO" id="GO:0016020">
    <property type="term" value="C:membrane"/>
    <property type="evidence" value="ECO:0007669"/>
    <property type="project" value="UniProtKB-SubCell"/>
</dbReference>
<reference evidence="9" key="1">
    <citation type="submission" date="2015-07" db="EMBL/GenBank/DDBJ databases">
        <title>Draft Genome Sequences of Anaerolinea thermolimosa IMO-1, Bellilinea caldifistulae GOMI-1, Leptolinea tardivitalis YMTK-2, Levilinea saccharolytica KIBI-1,Longilinea arvoryzae KOME-1, Previously Described as Members of the Anaerolineaceae (Chloroflexi).</title>
        <authorList>
            <person name="Sekiguchi Y."/>
            <person name="Ohashi A."/>
            <person name="Matsuura N."/>
            <person name="Tourlousse M.D."/>
        </authorList>
    </citation>
    <scope>NUCLEOTIDE SEQUENCE [LARGE SCALE GENOMIC DNA]</scope>
    <source>
        <strain evidence="9">KOME-1</strain>
    </source>
</reference>
<dbReference type="EMBL" id="DF967972">
    <property type="protein sequence ID" value="GAP13845.1"/>
    <property type="molecule type" value="Genomic_DNA"/>
</dbReference>
<evidence type="ECO:0000256" key="6">
    <source>
        <dbReference type="ARBA" id="ARBA00023004"/>
    </source>
</evidence>
<dbReference type="InterPro" id="IPR034804">
    <property type="entry name" value="SQR/QFR_C/D"/>
</dbReference>
<dbReference type="GO" id="GO:0046872">
    <property type="term" value="F:metal ion binding"/>
    <property type="evidence" value="ECO:0007669"/>
    <property type="project" value="UniProtKB-KW"/>
</dbReference>
<comment type="subcellular location">
    <subcellularLocation>
        <location evidence="1">Membrane</location>
    </subcellularLocation>
</comment>
<dbReference type="OrthoDB" id="67843at2"/>
<accession>A0A0S7BJ80</accession>
<feature type="transmembrane region" description="Helical" evidence="8">
    <location>
        <begin position="27"/>
        <end position="49"/>
    </location>
</feature>
<evidence type="ECO:0000256" key="2">
    <source>
        <dbReference type="ARBA" id="ARBA00022617"/>
    </source>
</evidence>
<evidence type="ECO:0000256" key="4">
    <source>
        <dbReference type="ARBA" id="ARBA00022723"/>
    </source>
</evidence>
<feature type="transmembrane region" description="Helical" evidence="8">
    <location>
        <begin position="102"/>
        <end position="125"/>
    </location>
</feature>
<protein>
    <submittedName>
        <fullName evidence="9">Succinate dehydrogenase subunit D</fullName>
    </submittedName>
</protein>
<keyword evidence="7 8" id="KW-0472">Membrane</keyword>
<evidence type="ECO:0000256" key="1">
    <source>
        <dbReference type="ARBA" id="ARBA00004370"/>
    </source>
</evidence>
<organism evidence="9">
    <name type="scientific">Longilinea arvoryzae</name>
    <dbReference type="NCBI Taxonomy" id="360412"/>
    <lineage>
        <taxon>Bacteria</taxon>
        <taxon>Bacillati</taxon>
        <taxon>Chloroflexota</taxon>
        <taxon>Anaerolineae</taxon>
        <taxon>Anaerolineales</taxon>
        <taxon>Anaerolineaceae</taxon>
        <taxon>Longilinea</taxon>
    </lineage>
</organism>
<keyword evidence="4" id="KW-0479">Metal-binding</keyword>
<name>A0A0S7BJ80_9CHLR</name>
<keyword evidence="3 8" id="KW-0812">Transmembrane</keyword>
<dbReference type="InterPro" id="IPR000701">
    <property type="entry name" value="SuccDH_FuR_B_TM-su"/>
</dbReference>
<evidence type="ECO:0000256" key="3">
    <source>
        <dbReference type="ARBA" id="ARBA00022692"/>
    </source>
</evidence>
<sequence>MRATNHTVRSVKVPANSETIAWKWMRYSAFLLIPLVWVHMILQDVVIGVHNMNLGYVAERWASLGWRVFDGLLLAFAFAHGVNGLRQVLNDFFHTSAGRRVLNWALFIFWLSITVIGFIALIAGVRQPFPLQ</sequence>
<evidence type="ECO:0000256" key="8">
    <source>
        <dbReference type="SAM" id="Phobius"/>
    </source>
</evidence>
<keyword evidence="5 8" id="KW-1133">Transmembrane helix</keyword>
<dbReference type="Gene3D" id="1.20.1300.10">
    <property type="entry name" value="Fumarate reductase/succinate dehydrogenase, transmembrane subunit"/>
    <property type="match status" value="1"/>
</dbReference>
<evidence type="ECO:0000256" key="5">
    <source>
        <dbReference type="ARBA" id="ARBA00022989"/>
    </source>
</evidence>
<evidence type="ECO:0000313" key="9">
    <source>
        <dbReference type="EMBL" id="GAP13845.1"/>
    </source>
</evidence>
<feature type="transmembrane region" description="Helical" evidence="8">
    <location>
        <begin position="61"/>
        <end position="82"/>
    </location>
</feature>
<dbReference type="SUPFAM" id="SSF81343">
    <property type="entry name" value="Fumarate reductase respiratory complex transmembrane subunits"/>
    <property type="match status" value="1"/>
</dbReference>
<evidence type="ECO:0000256" key="7">
    <source>
        <dbReference type="ARBA" id="ARBA00023136"/>
    </source>
</evidence>
<proteinExistence type="predicted"/>
<dbReference type="Pfam" id="PF01127">
    <property type="entry name" value="Sdh_cyt"/>
    <property type="match status" value="1"/>
</dbReference>
<dbReference type="STRING" id="360412.LARV_01603"/>
<dbReference type="AlphaFoldDB" id="A0A0S7BJ80"/>
<dbReference type="RefSeq" id="WP_075073152.1">
    <property type="nucleotide sequence ID" value="NZ_DF967972.1"/>
</dbReference>
<dbReference type="Proteomes" id="UP000055060">
    <property type="component" value="Unassembled WGS sequence"/>
</dbReference>
<evidence type="ECO:0000313" key="10">
    <source>
        <dbReference type="Proteomes" id="UP000055060"/>
    </source>
</evidence>
<keyword evidence="6" id="KW-0408">Iron</keyword>
<keyword evidence="10" id="KW-1185">Reference proteome</keyword>
<keyword evidence="2" id="KW-0349">Heme</keyword>
<gene>
    <name evidence="9" type="ORF">LARV_01603</name>
</gene>